<dbReference type="RefSeq" id="WP_012349678.1">
    <property type="nucleotide sequence ID" value="NC_010525.1"/>
</dbReference>
<evidence type="ECO:0000313" key="2">
    <source>
        <dbReference type="Proteomes" id="UP000001694"/>
    </source>
</evidence>
<protein>
    <submittedName>
        <fullName evidence="1">Uncharacterized protein</fullName>
    </submittedName>
</protein>
<dbReference type="OrthoDB" id="28424at2157"/>
<sequence>MQRWAYLLAAALAAVPFAAWLISVIQWDSPPLEYRPTVSREDGRINIGITPVYQRYVDKPGGPYIVVILDGPTPTSVQVWAKGPNVGKIQLYDVEVSGNVVRIPLRGQFKRVLDDWRNATDVEVPIEIDLWYADAWGFAVAHVAPGHVAKLTRGEWQIKTKPRIVEWPKTEPPPPSRAEAGKSFQRPQPLDVDCRYEWRYNTTIFDTERDYGGRIPLILFINSNPYSGAAGLSSTITLIDRVWTAFGVVLGWEVGGVGITGPQWEVIQWDVKYNSTSIGIGPLMLYPEEKALGGTYGRLIIAKYDEYQVCYDRGVKVGESKTGRVKFQSDVLYIRGGSWISTDVPAEVITAVYNNFTDVVSAAAYPGQQLDLSVQLAGYYSSSCSGEASVGLPVGVIAKALLRARVHPALILLPVSVSADFKQFQGVELKAQYANLGRFNNRGYDVAEYVVVKGAKTPVYVGSCRVNLPFLIVDSR</sequence>
<name>B1YBC6_PYRNV</name>
<dbReference type="EMBL" id="CP001014">
    <property type="protein sequence ID" value="ACB39257.1"/>
    <property type="molecule type" value="Genomic_DNA"/>
</dbReference>
<accession>B1YBC6</accession>
<proteinExistence type="predicted"/>
<dbReference type="GeneID" id="6166026"/>
<evidence type="ECO:0000313" key="1">
    <source>
        <dbReference type="EMBL" id="ACB39257.1"/>
    </source>
</evidence>
<dbReference type="eggNOG" id="arCOG03754">
    <property type="taxonomic scope" value="Archaea"/>
</dbReference>
<organism evidence="1 2">
    <name type="scientific">Pyrobaculum neutrophilum (strain DSM 2338 / JCM 9278 / NBRC 100436 / V24Sta)</name>
    <name type="common">Thermoproteus neutrophilus</name>
    <dbReference type="NCBI Taxonomy" id="444157"/>
    <lineage>
        <taxon>Archaea</taxon>
        <taxon>Thermoproteota</taxon>
        <taxon>Thermoprotei</taxon>
        <taxon>Thermoproteales</taxon>
        <taxon>Thermoproteaceae</taxon>
        <taxon>Pyrobaculum</taxon>
    </lineage>
</organism>
<dbReference type="Proteomes" id="UP000001694">
    <property type="component" value="Chromosome"/>
</dbReference>
<dbReference type="AlphaFoldDB" id="B1YBC6"/>
<reference evidence="1" key="1">
    <citation type="submission" date="2008-03" db="EMBL/GenBank/DDBJ databases">
        <title>Complete sequence of Thermoproteus neutrophilus V24Sta.</title>
        <authorList>
            <consortium name="US DOE Joint Genome Institute"/>
            <person name="Copeland A."/>
            <person name="Lucas S."/>
            <person name="Lapidus A."/>
            <person name="Glavina del Rio T."/>
            <person name="Dalin E."/>
            <person name="Tice H."/>
            <person name="Bruce D."/>
            <person name="Goodwin L."/>
            <person name="Pitluck S."/>
            <person name="Sims D."/>
            <person name="Brettin T."/>
            <person name="Detter J.C."/>
            <person name="Han C."/>
            <person name="Kuske C.R."/>
            <person name="Schmutz J."/>
            <person name="Larimer F."/>
            <person name="Land M."/>
            <person name="Hauser L."/>
            <person name="Kyrpides N."/>
            <person name="Mikhailova N."/>
            <person name="Biddle J.F."/>
            <person name="Zhang Z."/>
            <person name="Fitz-Gibbon S.T."/>
            <person name="Lowe T.M."/>
            <person name="Saltikov C."/>
            <person name="House C.H."/>
            <person name="Richardson P."/>
        </authorList>
    </citation>
    <scope>NUCLEOTIDE SEQUENCE [LARGE SCALE GENOMIC DNA]</scope>
    <source>
        <strain evidence="1">V24Sta</strain>
    </source>
</reference>
<dbReference type="KEGG" id="tne:Tneu_0306"/>
<gene>
    <name evidence="1" type="ordered locus">Tneu_0306</name>
</gene>
<dbReference type="HOGENOM" id="CLU_569409_0_0_2"/>
<dbReference type="STRING" id="444157.Tneu_0306"/>
<keyword evidence="2" id="KW-1185">Reference proteome</keyword>